<evidence type="ECO:0000313" key="3">
    <source>
        <dbReference type="Proteomes" id="UP001370490"/>
    </source>
</evidence>
<dbReference type="Proteomes" id="UP001370490">
    <property type="component" value="Unassembled WGS sequence"/>
</dbReference>
<evidence type="ECO:0000256" key="1">
    <source>
        <dbReference type="SAM" id="MobiDB-lite"/>
    </source>
</evidence>
<organism evidence="2 3">
    <name type="scientific">Dillenia turbinata</name>
    <dbReference type="NCBI Taxonomy" id="194707"/>
    <lineage>
        <taxon>Eukaryota</taxon>
        <taxon>Viridiplantae</taxon>
        <taxon>Streptophyta</taxon>
        <taxon>Embryophyta</taxon>
        <taxon>Tracheophyta</taxon>
        <taxon>Spermatophyta</taxon>
        <taxon>Magnoliopsida</taxon>
        <taxon>eudicotyledons</taxon>
        <taxon>Gunneridae</taxon>
        <taxon>Pentapetalae</taxon>
        <taxon>Dilleniales</taxon>
        <taxon>Dilleniaceae</taxon>
        <taxon>Dillenia</taxon>
    </lineage>
</organism>
<keyword evidence="3" id="KW-1185">Reference proteome</keyword>
<name>A0AAN8Z1G9_9MAGN</name>
<sequence>MGNACFMRTNNSQKPVSEKSSVRAMAGIALRLLVVLLGTQSLMDGPQLADKTNMMIGVENLKEQANINGRMGVELNDYPGPGANNRHTPSRG</sequence>
<accession>A0AAN8Z1G9</accession>
<dbReference type="AlphaFoldDB" id="A0AAN8Z1G9"/>
<feature type="region of interest" description="Disordered" evidence="1">
    <location>
        <begin position="72"/>
        <end position="92"/>
    </location>
</feature>
<comment type="caution">
    <text evidence="2">The sequence shown here is derived from an EMBL/GenBank/DDBJ whole genome shotgun (WGS) entry which is preliminary data.</text>
</comment>
<gene>
    <name evidence="2" type="ORF">RJ641_014560</name>
</gene>
<dbReference type="PANTHER" id="PTHR33474:SF2">
    <property type="entry name" value="TRANSMEMBRANE PROTEIN"/>
    <property type="match status" value="1"/>
</dbReference>
<evidence type="ECO:0000313" key="2">
    <source>
        <dbReference type="EMBL" id="KAK6920882.1"/>
    </source>
</evidence>
<protein>
    <submittedName>
        <fullName evidence="2">Uncharacterized protein</fullName>
    </submittedName>
</protein>
<reference evidence="2 3" key="1">
    <citation type="submission" date="2023-12" db="EMBL/GenBank/DDBJ databases">
        <title>A high-quality genome assembly for Dillenia turbinata (Dilleniales).</title>
        <authorList>
            <person name="Chanderbali A."/>
        </authorList>
    </citation>
    <scope>NUCLEOTIDE SEQUENCE [LARGE SCALE GENOMIC DNA]</scope>
    <source>
        <strain evidence="2">LSX21</strain>
        <tissue evidence="2">Leaf</tissue>
    </source>
</reference>
<dbReference type="EMBL" id="JBAMMX010000020">
    <property type="protein sequence ID" value="KAK6920882.1"/>
    <property type="molecule type" value="Genomic_DNA"/>
</dbReference>
<proteinExistence type="predicted"/>
<dbReference type="PANTHER" id="PTHR33474">
    <property type="entry name" value="TRANSMEMBRANE PROTEIN"/>
    <property type="match status" value="1"/>
</dbReference>